<organism evidence="2 3">
    <name type="scientific">Actinobacillus lignieresii</name>
    <dbReference type="NCBI Taxonomy" id="720"/>
    <lineage>
        <taxon>Bacteria</taxon>
        <taxon>Pseudomonadati</taxon>
        <taxon>Pseudomonadota</taxon>
        <taxon>Gammaproteobacteria</taxon>
        <taxon>Pasteurellales</taxon>
        <taxon>Pasteurellaceae</taxon>
        <taxon>Actinobacillus</taxon>
    </lineage>
</organism>
<dbReference type="RefSeq" id="WP_115590922.1">
    <property type="nucleotide sequence ID" value="NZ_LR134169.1"/>
</dbReference>
<dbReference type="PANTHER" id="PTHR37292">
    <property type="entry name" value="VNG6097C"/>
    <property type="match status" value="1"/>
</dbReference>
<name>A0A380U2T7_ACTLI</name>
<evidence type="ECO:0000313" key="2">
    <source>
        <dbReference type="EMBL" id="SUT95505.1"/>
    </source>
</evidence>
<dbReference type="Pfam" id="PF03235">
    <property type="entry name" value="GmrSD_N"/>
    <property type="match status" value="1"/>
</dbReference>
<sequence length="528" mass="61562">MSDFSIRDILNNINSGNLRIPIFQRGFVWDSDSIAFLMDSIYKGYPFGTIQLWRTREALKTERSFGPFELFERDEEYPVDYILDGQQRITSIFGTFQSEIEAKDNNNPFKIYFNLSAQENAQDSQFIYLDDDSVDSNIHFPLNCLFDSKKYRKATENFDEKTIEKLDKLQEIFKEVKIPYQTLSTDDKSKVAIVFERINRKGIPLDTFQLLSAWTWNEEFNLQNKFKDLIDELSEHGFDNDLGHDMLLRIVAAILTEKHAVVEELIELDPKEIEDKFQYVINGVKGAIDFLKREFHIIKLDNLPYVHMIIPLSVFFANKGNEHFNYSDNQRKRILSWFWKTAFSRRYSSSTNKNLGIDIQEIVKLKNNESSELDKLSVSNVSKDIFIETDFNMGTVYTKSFILLLAQNEPKSFISGGNISLANVLKEYNKHEFHHIYPKSYLDKRVGSYNSSPKCLANFCIISRADNKKISNEPPKCYIGNKMGDDVENILSATFTNSKDLKDDNYDQFVNNRAERIYCYLKELFGEI</sequence>
<dbReference type="EMBL" id="UFRN01000002">
    <property type="protein sequence ID" value="SUT95505.1"/>
    <property type="molecule type" value="Genomic_DNA"/>
</dbReference>
<dbReference type="Proteomes" id="UP000254253">
    <property type="component" value="Unassembled WGS sequence"/>
</dbReference>
<protein>
    <submittedName>
        <fullName evidence="2">Uncharacterized conserved protein</fullName>
    </submittedName>
</protein>
<accession>A0A380U2T7</accession>
<reference evidence="2 3" key="1">
    <citation type="submission" date="2018-06" db="EMBL/GenBank/DDBJ databases">
        <authorList>
            <consortium name="Pathogen Informatics"/>
            <person name="Doyle S."/>
        </authorList>
    </citation>
    <scope>NUCLEOTIDE SEQUENCE [LARGE SCALE GENOMIC DNA]</scope>
    <source>
        <strain evidence="2 3">NCTC4191</strain>
    </source>
</reference>
<feature type="domain" description="GmrSD restriction endonucleases N-terminal" evidence="1">
    <location>
        <begin position="6"/>
        <end position="214"/>
    </location>
</feature>
<proteinExistence type="predicted"/>
<evidence type="ECO:0000259" key="1">
    <source>
        <dbReference type="Pfam" id="PF03235"/>
    </source>
</evidence>
<dbReference type="InterPro" id="IPR004919">
    <property type="entry name" value="GmrSD_N"/>
</dbReference>
<gene>
    <name evidence="2" type="ORF">NCTC4191_01910</name>
</gene>
<dbReference type="PANTHER" id="PTHR37292:SF2">
    <property type="entry name" value="DUF262 DOMAIN-CONTAINING PROTEIN"/>
    <property type="match status" value="1"/>
</dbReference>
<dbReference type="AlphaFoldDB" id="A0A380U2T7"/>
<keyword evidence="3" id="KW-1185">Reference proteome</keyword>
<evidence type="ECO:0000313" key="3">
    <source>
        <dbReference type="Proteomes" id="UP000254253"/>
    </source>
</evidence>